<organism evidence="1">
    <name type="scientific">Fagus sylvatica</name>
    <name type="common">Beechnut</name>
    <dbReference type="NCBI Taxonomy" id="28930"/>
    <lineage>
        <taxon>Eukaryota</taxon>
        <taxon>Viridiplantae</taxon>
        <taxon>Streptophyta</taxon>
        <taxon>Embryophyta</taxon>
        <taxon>Tracheophyta</taxon>
        <taxon>Spermatophyta</taxon>
        <taxon>Magnoliopsida</taxon>
        <taxon>eudicotyledons</taxon>
        <taxon>Gunneridae</taxon>
        <taxon>Pentapetalae</taxon>
        <taxon>rosids</taxon>
        <taxon>fabids</taxon>
        <taxon>Fagales</taxon>
        <taxon>Fagaceae</taxon>
        <taxon>Fagus</taxon>
    </lineage>
</organism>
<proteinExistence type="predicted"/>
<name>A0A2N9HAS0_FAGSY</name>
<reference evidence="1" key="1">
    <citation type="submission" date="2018-02" db="EMBL/GenBank/DDBJ databases">
        <authorList>
            <person name="Cohen D.B."/>
            <person name="Kent A.D."/>
        </authorList>
    </citation>
    <scope>NUCLEOTIDE SEQUENCE</scope>
</reference>
<dbReference type="AlphaFoldDB" id="A0A2N9HAS0"/>
<accession>A0A2N9HAS0</accession>
<sequence>MSDGYQKYSFAGAVSISIATGQNVRPRQPVFPSIHTTGIFGGVVHLSFHWVSSQSTQSTHGNLSIVVIMISGSTQYNMMSKVIT</sequence>
<dbReference type="EMBL" id="OIVN01003112">
    <property type="protein sequence ID" value="SPD08863.1"/>
    <property type="molecule type" value="Genomic_DNA"/>
</dbReference>
<evidence type="ECO:0000313" key="1">
    <source>
        <dbReference type="EMBL" id="SPD08863.1"/>
    </source>
</evidence>
<protein>
    <submittedName>
        <fullName evidence="1">Uncharacterized protein</fullName>
    </submittedName>
</protein>
<gene>
    <name evidence="1" type="ORF">FSB_LOCUS36745</name>
</gene>